<evidence type="ECO:0000256" key="1">
    <source>
        <dbReference type="SAM" id="MobiDB-lite"/>
    </source>
</evidence>
<proteinExistence type="predicted"/>
<name>A0A8S4P5M2_OWEFU</name>
<keyword evidence="3" id="KW-1185">Reference proteome</keyword>
<gene>
    <name evidence="2" type="ORF">OFUS_LOCUS13729</name>
</gene>
<feature type="region of interest" description="Disordered" evidence="1">
    <location>
        <begin position="1"/>
        <end position="54"/>
    </location>
</feature>
<dbReference type="EMBL" id="CAIIXF020000007">
    <property type="protein sequence ID" value="CAH1788140.1"/>
    <property type="molecule type" value="Genomic_DNA"/>
</dbReference>
<evidence type="ECO:0000313" key="3">
    <source>
        <dbReference type="Proteomes" id="UP000749559"/>
    </source>
</evidence>
<protein>
    <submittedName>
        <fullName evidence="2">Uncharacterized protein</fullName>
    </submittedName>
</protein>
<dbReference type="Proteomes" id="UP000749559">
    <property type="component" value="Unassembled WGS sequence"/>
</dbReference>
<evidence type="ECO:0000313" key="2">
    <source>
        <dbReference type="EMBL" id="CAH1788140.1"/>
    </source>
</evidence>
<sequence length="255" mass="29010">MGKSKYSRKTKPETTGQSPKISKGPTKNVAKSNMASTSNLSTTGKISNLNSNNNTTTTDDIMTVIVALQQKVEDLMDSTNRLVQQLDLQRQQFVDILDSHITKVKLKIDTEISILRDNIDNMHARLDILENQDKSDSVNSNAIEIEDNCIVIKNLDQTSDLAQTVNDIFDELLMDDKIETTPDGVKRLQSQQDRSGIVFVALTSHRDKMCILKSKHRLRHSTKYRNVYIDTRKTREQLQQEYLVRSLRKMTGSPK</sequence>
<dbReference type="AlphaFoldDB" id="A0A8S4P5M2"/>
<reference evidence="2" key="1">
    <citation type="submission" date="2022-03" db="EMBL/GenBank/DDBJ databases">
        <authorList>
            <person name="Martin C."/>
        </authorList>
    </citation>
    <scope>NUCLEOTIDE SEQUENCE</scope>
</reference>
<comment type="caution">
    <text evidence="2">The sequence shown here is derived from an EMBL/GenBank/DDBJ whole genome shotgun (WGS) entry which is preliminary data.</text>
</comment>
<accession>A0A8S4P5M2</accession>
<organism evidence="2 3">
    <name type="scientific">Owenia fusiformis</name>
    <name type="common">Polychaete worm</name>
    <dbReference type="NCBI Taxonomy" id="6347"/>
    <lineage>
        <taxon>Eukaryota</taxon>
        <taxon>Metazoa</taxon>
        <taxon>Spiralia</taxon>
        <taxon>Lophotrochozoa</taxon>
        <taxon>Annelida</taxon>
        <taxon>Polychaeta</taxon>
        <taxon>Sedentaria</taxon>
        <taxon>Canalipalpata</taxon>
        <taxon>Sabellida</taxon>
        <taxon>Oweniida</taxon>
        <taxon>Oweniidae</taxon>
        <taxon>Owenia</taxon>
    </lineage>
</organism>
<feature type="compositionally biased region" description="Polar residues" evidence="1">
    <location>
        <begin position="29"/>
        <end position="46"/>
    </location>
</feature>